<keyword evidence="4" id="KW-1185">Reference proteome</keyword>
<dbReference type="GO" id="GO:0005525">
    <property type="term" value="F:GTP binding"/>
    <property type="evidence" value="ECO:0007669"/>
    <property type="project" value="InterPro"/>
</dbReference>
<protein>
    <submittedName>
        <fullName evidence="3">Uncharacterized protein</fullName>
    </submittedName>
</protein>
<comment type="similarity">
    <text evidence="1">Belongs to the small GTPase superfamily. Rab family.</text>
</comment>
<accession>A0A8S9Z6G8</accession>
<dbReference type="SUPFAM" id="SSF52540">
    <property type="entry name" value="P-loop containing nucleoside triphosphate hydrolases"/>
    <property type="match status" value="1"/>
</dbReference>
<dbReference type="AlphaFoldDB" id="A0A8S9Z6G8"/>
<evidence type="ECO:0000256" key="1">
    <source>
        <dbReference type="ARBA" id="ARBA00006270"/>
    </source>
</evidence>
<dbReference type="EMBL" id="JTDE01001583">
    <property type="protein sequence ID" value="KAF7258687.1"/>
    <property type="molecule type" value="Genomic_DNA"/>
</dbReference>
<dbReference type="PANTHER" id="PTHR47978">
    <property type="match status" value="1"/>
</dbReference>
<dbReference type="InterPro" id="IPR027417">
    <property type="entry name" value="P-loop_NTPase"/>
</dbReference>
<proteinExistence type="inferred from homology"/>
<sequence>MLVYDITNRKSFTHIENWLANLKQILGVQNSEPHFALIGNKIDLRCSTCCVTSKEHESFASDNLLGSYLVSAKTGEALDQMFVRILTSVLGLQMTYEDWMKTQPVIAANVRQNINCTTNEPMEPSQTCVLL</sequence>
<dbReference type="Pfam" id="PF00071">
    <property type="entry name" value="Ras"/>
    <property type="match status" value="1"/>
</dbReference>
<evidence type="ECO:0000313" key="3">
    <source>
        <dbReference type="EMBL" id="KAF7258687.1"/>
    </source>
</evidence>
<gene>
    <name evidence="3" type="ORF">EG68_04091</name>
</gene>
<dbReference type="GO" id="GO:0003924">
    <property type="term" value="F:GTPase activity"/>
    <property type="evidence" value="ECO:0007669"/>
    <property type="project" value="InterPro"/>
</dbReference>
<name>A0A8S9Z6G8_9TREM</name>
<dbReference type="Gene3D" id="3.40.50.300">
    <property type="entry name" value="P-loop containing nucleotide triphosphate hydrolases"/>
    <property type="match status" value="1"/>
</dbReference>
<dbReference type="SMART" id="SM00175">
    <property type="entry name" value="RAB"/>
    <property type="match status" value="1"/>
</dbReference>
<comment type="caution">
    <text evidence="3">The sequence shown here is derived from an EMBL/GenBank/DDBJ whole genome shotgun (WGS) entry which is preliminary data.</text>
</comment>
<dbReference type="PROSITE" id="PS51419">
    <property type="entry name" value="RAB"/>
    <property type="match status" value="1"/>
</dbReference>
<dbReference type="OrthoDB" id="6585768at2759"/>
<evidence type="ECO:0000313" key="4">
    <source>
        <dbReference type="Proteomes" id="UP000822476"/>
    </source>
</evidence>
<organism evidence="3 4">
    <name type="scientific">Paragonimus skrjabini miyazakii</name>
    <dbReference type="NCBI Taxonomy" id="59628"/>
    <lineage>
        <taxon>Eukaryota</taxon>
        <taxon>Metazoa</taxon>
        <taxon>Spiralia</taxon>
        <taxon>Lophotrochozoa</taxon>
        <taxon>Platyhelminthes</taxon>
        <taxon>Trematoda</taxon>
        <taxon>Digenea</taxon>
        <taxon>Plagiorchiida</taxon>
        <taxon>Troglotremata</taxon>
        <taxon>Troglotrematidae</taxon>
        <taxon>Paragonimus</taxon>
    </lineage>
</organism>
<dbReference type="Proteomes" id="UP000822476">
    <property type="component" value="Unassembled WGS sequence"/>
</dbReference>
<dbReference type="InterPro" id="IPR001806">
    <property type="entry name" value="Small_GTPase"/>
</dbReference>
<keyword evidence="2" id="KW-0547">Nucleotide-binding</keyword>
<reference evidence="3" key="1">
    <citation type="submission" date="2019-07" db="EMBL/GenBank/DDBJ databases">
        <title>Annotation for the trematode Paragonimus miyazaki's.</title>
        <authorList>
            <person name="Choi Y.-J."/>
        </authorList>
    </citation>
    <scope>NUCLEOTIDE SEQUENCE</scope>
    <source>
        <strain evidence="3">Japan</strain>
    </source>
</reference>
<evidence type="ECO:0000256" key="2">
    <source>
        <dbReference type="ARBA" id="ARBA00022741"/>
    </source>
</evidence>